<feature type="non-terminal residue" evidence="2">
    <location>
        <position position="81"/>
    </location>
</feature>
<dbReference type="InterPro" id="IPR001173">
    <property type="entry name" value="Glyco_trans_2-like"/>
</dbReference>
<dbReference type="CDD" id="cd02511">
    <property type="entry name" value="Beta4Glucosyltransferase"/>
    <property type="match status" value="1"/>
</dbReference>
<dbReference type="Gene3D" id="3.90.550.10">
    <property type="entry name" value="Spore Coat Polysaccharide Biosynthesis Protein SpsA, Chain A"/>
    <property type="match status" value="1"/>
</dbReference>
<evidence type="ECO:0000259" key="1">
    <source>
        <dbReference type="Pfam" id="PF00535"/>
    </source>
</evidence>
<proteinExistence type="predicted"/>
<feature type="domain" description="Glycosyltransferase 2-like" evidence="1">
    <location>
        <begin position="3"/>
        <end position="81"/>
    </location>
</feature>
<dbReference type="SUPFAM" id="SSF53448">
    <property type="entry name" value="Nucleotide-diphospho-sugar transferases"/>
    <property type="match status" value="1"/>
</dbReference>
<dbReference type="InterPro" id="IPR029044">
    <property type="entry name" value="Nucleotide-diphossugar_trans"/>
</dbReference>
<sequence>MISVSIITLNEEKYLEKCLQSVKGIADEIVVVDSGSTDKTLDIAKKFRAKVYYRKFDNYANQKNYAAKKCTGDWILSLDGD</sequence>
<dbReference type="Proteomes" id="UP000034710">
    <property type="component" value="Unassembled WGS sequence"/>
</dbReference>
<gene>
    <name evidence="2" type="ORF">UT06_C0009G0001</name>
</gene>
<keyword evidence="2" id="KW-0808">Transferase</keyword>
<evidence type="ECO:0000313" key="2">
    <source>
        <dbReference type="EMBL" id="KKQ84144.1"/>
    </source>
</evidence>
<dbReference type="EMBL" id="LBVJ01000009">
    <property type="protein sequence ID" value="KKQ84144.1"/>
    <property type="molecule type" value="Genomic_DNA"/>
</dbReference>
<dbReference type="Pfam" id="PF00535">
    <property type="entry name" value="Glycos_transf_2"/>
    <property type="match status" value="1"/>
</dbReference>
<evidence type="ECO:0000313" key="3">
    <source>
        <dbReference type="Proteomes" id="UP000034710"/>
    </source>
</evidence>
<reference evidence="2 3" key="1">
    <citation type="journal article" date="2015" name="Nature">
        <title>rRNA introns, odd ribosomes, and small enigmatic genomes across a large radiation of phyla.</title>
        <authorList>
            <person name="Brown C.T."/>
            <person name="Hug L.A."/>
            <person name="Thomas B.C."/>
            <person name="Sharon I."/>
            <person name="Castelle C.J."/>
            <person name="Singh A."/>
            <person name="Wilkins M.J."/>
            <person name="Williams K.H."/>
            <person name="Banfield J.F."/>
        </authorList>
    </citation>
    <scope>NUCLEOTIDE SEQUENCE [LARGE SCALE GENOMIC DNA]</scope>
</reference>
<accession>A0A0G0NE45</accession>
<comment type="caution">
    <text evidence="2">The sequence shown here is derived from an EMBL/GenBank/DDBJ whole genome shotgun (WGS) entry which is preliminary data.</text>
</comment>
<protein>
    <submittedName>
        <fullName evidence="2">Glycosyl transferase family 2</fullName>
    </submittedName>
</protein>
<dbReference type="AlphaFoldDB" id="A0A0G0NE45"/>
<organism evidence="2 3">
    <name type="scientific">Candidatus Woesebacteria bacterium GW2011_GWA1_38_8</name>
    <dbReference type="NCBI Taxonomy" id="1618547"/>
    <lineage>
        <taxon>Bacteria</taxon>
        <taxon>Candidatus Woeseibacteriota</taxon>
    </lineage>
</organism>
<dbReference type="PANTHER" id="PTHR43630:SF2">
    <property type="entry name" value="GLYCOSYLTRANSFERASE"/>
    <property type="match status" value="1"/>
</dbReference>
<name>A0A0G0NE45_9BACT</name>
<dbReference type="GO" id="GO:0016740">
    <property type="term" value="F:transferase activity"/>
    <property type="evidence" value="ECO:0007669"/>
    <property type="project" value="UniProtKB-KW"/>
</dbReference>
<dbReference type="PANTHER" id="PTHR43630">
    <property type="entry name" value="POLY-BETA-1,6-N-ACETYL-D-GLUCOSAMINE SYNTHASE"/>
    <property type="match status" value="1"/>
</dbReference>